<name>A0A7C2RDB7_9FLAO</name>
<dbReference type="PANTHER" id="PTHR36108">
    <property type="entry name" value="COLOSSIN-B-RELATED"/>
    <property type="match status" value="1"/>
</dbReference>
<dbReference type="InterPro" id="IPR013783">
    <property type="entry name" value="Ig-like_fold"/>
</dbReference>
<keyword evidence="4" id="KW-0175">Coiled coil</keyword>
<keyword evidence="2" id="KW-0964">Secreted</keyword>
<dbReference type="AlphaFoldDB" id="A0A7C2RDB7"/>
<reference evidence="5" key="1">
    <citation type="journal article" date="2020" name="mSystems">
        <title>Genome- and Community-Level Interaction Insights into Carbon Utilization and Element Cycling Functions of Hydrothermarchaeota in Hydrothermal Sediment.</title>
        <authorList>
            <person name="Zhou Z."/>
            <person name="Liu Y."/>
            <person name="Xu W."/>
            <person name="Pan J."/>
            <person name="Luo Z.H."/>
            <person name="Li M."/>
        </authorList>
    </citation>
    <scope>NUCLEOTIDE SEQUENCE [LARGE SCALE GENOMIC DNA]</scope>
    <source>
        <strain evidence="5">SpSt-1235</strain>
    </source>
</reference>
<evidence type="ECO:0000256" key="3">
    <source>
        <dbReference type="ARBA" id="ARBA00022729"/>
    </source>
</evidence>
<dbReference type="SUPFAM" id="SSF49478">
    <property type="entry name" value="Cna protein B-type domain"/>
    <property type="match status" value="2"/>
</dbReference>
<comment type="caution">
    <text evidence="5">The sequence shown here is derived from an EMBL/GenBank/DDBJ whole genome shotgun (WGS) entry which is preliminary data.</text>
</comment>
<sequence>MVGEVAGFVNLGVGGIGGIKINIFDAEEHLVQHVLSEADGYFSFMGLPTGEYVARVDETQLENLNLKINGDFPFSILNTREGDYVDNLEFFLSEAEENQTAGEELASEGQQQSQDLAEEEELVSEATVNTAALPQEEGEKEFSEVHLEEEKSIEEEASEETAEMVQEKVITQEKRLVYKVQFLTSINAIFEGDSRFKGIRHVKTEKTASGYRYLWGETMLPGEATALQNELRRSGFADTFVVHYYNGQRISVEEAVLIRSGKIILSNKVSERKQEKTKDLQPEAFKKQEGLRFRVQIAASKVPLDTTDVRVNGINGVEEYRHDKMYKYSVGNFSLFGEANQYKNVLRSQGLADAFVVPFHNDRRLEPQQKRGIVFFQDSNLMGIGGISLSVSNADGKLVSKLLSEADGSFVTPNLQPGTYSINLNAAEIKEIGMKPENERASFTISQEGSENEKLEFILTAMEETLNRSKAKDEGLIFKVQVLASAPKLSVDHRLLGGLENISRYRHKGLYKYTVGESDNLETIRKLQKEVRKSGFKDAFIVPFLNGVRINLQEMTGHVFVMSGDEKQGIEGMNIEIYQKGNHITSLTSNGEGRFSFLGLKPGVYTARIEKGQLQELQLKLKRSSNEFEIQRNSEGVIKQPVQFELERMENGDLQKESSKGDKIVYRIQLAASNVPLGPNHPTLKGIKDISMYRHNGMYKYTLGSTHSLNEARKLMTKLRETHKFSLFIVGFKEGKRILVVE</sequence>
<dbReference type="EMBL" id="DSEE01000408">
    <property type="protein sequence ID" value="HER40672.1"/>
    <property type="molecule type" value="Genomic_DNA"/>
</dbReference>
<dbReference type="Proteomes" id="UP000885753">
    <property type="component" value="Unassembled WGS sequence"/>
</dbReference>
<dbReference type="Gene3D" id="2.60.40.10">
    <property type="entry name" value="Immunoglobulins"/>
    <property type="match status" value="2"/>
</dbReference>
<accession>A0A7C2RDB7</accession>
<organism evidence="5">
    <name type="scientific">Salinimicrobium catena</name>
    <dbReference type="NCBI Taxonomy" id="390640"/>
    <lineage>
        <taxon>Bacteria</taxon>
        <taxon>Pseudomonadati</taxon>
        <taxon>Bacteroidota</taxon>
        <taxon>Flavobacteriia</taxon>
        <taxon>Flavobacteriales</taxon>
        <taxon>Flavobacteriaceae</taxon>
        <taxon>Salinimicrobium</taxon>
    </lineage>
</organism>
<dbReference type="GO" id="GO:0004180">
    <property type="term" value="F:carboxypeptidase activity"/>
    <property type="evidence" value="ECO:0007669"/>
    <property type="project" value="UniProtKB-KW"/>
</dbReference>
<keyword evidence="5" id="KW-0645">Protease</keyword>
<evidence type="ECO:0000256" key="2">
    <source>
        <dbReference type="ARBA" id="ARBA00022525"/>
    </source>
</evidence>
<keyword evidence="5" id="KW-0121">Carboxypeptidase</keyword>
<gene>
    <name evidence="5" type="ORF">ENO10_05580</name>
</gene>
<evidence type="ECO:0000313" key="5">
    <source>
        <dbReference type="EMBL" id="HER40672.1"/>
    </source>
</evidence>
<evidence type="ECO:0000256" key="1">
    <source>
        <dbReference type="ARBA" id="ARBA00007257"/>
    </source>
</evidence>
<feature type="coiled-coil region" evidence="4">
    <location>
        <begin position="607"/>
        <end position="634"/>
    </location>
</feature>
<comment type="similarity">
    <text evidence="1">Belongs to the serine-aspartate repeat-containing protein (SDr) family.</text>
</comment>
<proteinExistence type="inferred from homology"/>
<dbReference type="PANTHER" id="PTHR36108:SF13">
    <property type="entry name" value="COLOSSIN-B-RELATED"/>
    <property type="match status" value="1"/>
</dbReference>
<protein>
    <submittedName>
        <fullName evidence="5">Carboxypeptidase regulatory-like domain-containing protein</fullName>
    </submittedName>
</protein>
<keyword evidence="3" id="KW-0732">Signal</keyword>
<evidence type="ECO:0000256" key="4">
    <source>
        <dbReference type="SAM" id="Coils"/>
    </source>
</evidence>
<keyword evidence="5" id="KW-0378">Hydrolase</keyword>
<dbReference type="SUPFAM" id="SSF117074">
    <property type="entry name" value="Hypothetical protein PA1324"/>
    <property type="match status" value="1"/>
</dbReference>